<gene>
    <name evidence="3" type="ORF">KIN20_017193</name>
</gene>
<proteinExistence type="predicted"/>
<keyword evidence="4" id="KW-1185">Reference proteome</keyword>
<evidence type="ECO:0000256" key="1">
    <source>
        <dbReference type="SAM" id="Coils"/>
    </source>
</evidence>
<dbReference type="Proteomes" id="UP001196413">
    <property type="component" value="Unassembled WGS sequence"/>
</dbReference>
<feature type="region of interest" description="Disordered" evidence="2">
    <location>
        <begin position="1"/>
        <end position="59"/>
    </location>
</feature>
<reference evidence="3" key="1">
    <citation type="submission" date="2021-06" db="EMBL/GenBank/DDBJ databases">
        <title>Parelaphostrongylus tenuis whole genome reference sequence.</title>
        <authorList>
            <person name="Garwood T.J."/>
            <person name="Larsen P.A."/>
            <person name="Fountain-Jones N.M."/>
            <person name="Garbe J.R."/>
            <person name="Macchietto M.G."/>
            <person name="Kania S.A."/>
            <person name="Gerhold R.W."/>
            <person name="Richards J.E."/>
            <person name="Wolf T.M."/>
        </authorList>
    </citation>
    <scope>NUCLEOTIDE SEQUENCE</scope>
    <source>
        <strain evidence="3">MNPRO001-30</strain>
        <tissue evidence="3">Meninges</tissue>
    </source>
</reference>
<evidence type="ECO:0000313" key="4">
    <source>
        <dbReference type="Proteomes" id="UP001196413"/>
    </source>
</evidence>
<dbReference type="EMBL" id="JAHQIW010003433">
    <property type="protein sequence ID" value="KAJ1358703.1"/>
    <property type="molecule type" value="Genomic_DNA"/>
</dbReference>
<protein>
    <submittedName>
        <fullName evidence="3">Uncharacterized protein</fullName>
    </submittedName>
</protein>
<feature type="coiled-coil region" evidence="1">
    <location>
        <begin position="126"/>
        <end position="153"/>
    </location>
</feature>
<accession>A0AAD5ML65</accession>
<organism evidence="3 4">
    <name type="scientific">Parelaphostrongylus tenuis</name>
    <name type="common">Meningeal worm</name>
    <dbReference type="NCBI Taxonomy" id="148309"/>
    <lineage>
        <taxon>Eukaryota</taxon>
        <taxon>Metazoa</taxon>
        <taxon>Ecdysozoa</taxon>
        <taxon>Nematoda</taxon>
        <taxon>Chromadorea</taxon>
        <taxon>Rhabditida</taxon>
        <taxon>Rhabditina</taxon>
        <taxon>Rhabditomorpha</taxon>
        <taxon>Strongyloidea</taxon>
        <taxon>Metastrongylidae</taxon>
        <taxon>Parelaphostrongylus</taxon>
    </lineage>
</organism>
<keyword evidence="1" id="KW-0175">Coiled coil</keyword>
<evidence type="ECO:0000256" key="2">
    <source>
        <dbReference type="SAM" id="MobiDB-lite"/>
    </source>
</evidence>
<evidence type="ECO:0000313" key="3">
    <source>
        <dbReference type="EMBL" id="KAJ1358703.1"/>
    </source>
</evidence>
<feature type="compositionally biased region" description="Polar residues" evidence="2">
    <location>
        <begin position="10"/>
        <end position="20"/>
    </location>
</feature>
<comment type="caution">
    <text evidence="3">The sequence shown here is derived from an EMBL/GenBank/DDBJ whole genome shotgun (WGS) entry which is preliminary data.</text>
</comment>
<name>A0AAD5ML65_PARTN</name>
<sequence length="164" mass="18336">MASTRVGLKQVSNANTSPQRSVLHAKKVNTTNQAVSPTEGKSEVKNKENAVPTVDNKENQGIQASVEVVSSHAQTDILAIKPNPPLSKEDLLCEEVTSSYWREMAERFEKEIDVELETSFNTSLELDKSYEDLAMAENRLKTLMEVLDDIINDEKNDKEDVVNE</sequence>
<dbReference type="AlphaFoldDB" id="A0AAD5ML65"/>